<keyword evidence="3" id="KW-1185">Reference proteome</keyword>
<dbReference type="InterPro" id="IPR047589">
    <property type="entry name" value="DUF11_rpt"/>
</dbReference>
<accession>A0A0M6WXY0</accession>
<protein>
    <recommendedName>
        <fullName evidence="5">DUF11 domain-containing protein</fullName>
    </recommendedName>
</protein>
<reference evidence="1" key="1">
    <citation type="submission" date="2015-05" db="EMBL/GenBank/DDBJ databases">
        <authorList>
            <person name="Wang D.B."/>
            <person name="Wang M."/>
        </authorList>
    </citation>
    <scope>NUCLEOTIDE SEQUENCE [LARGE SCALE GENOMIC DNA]</scope>
    <source>
        <strain evidence="1">L1-83</strain>
    </source>
</reference>
<dbReference type="AlphaFoldDB" id="A0A0M6WXY0"/>
<evidence type="ECO:0008006" key="5">
    <source>
        <dbReference type="Google" id="ProtNLM"/>
    </source>
</evidence>
<dbReference type="Proteomes" id="UP000285820">
    <property type="component" value="Unassembled WGS sequence"/>
</dbReference>
<evidence type="ECO:0000313" key="2">
    <source>
        <dbReference type="EMBL" id="RGR67867.1"/>
    </source>
</evidence>
<dbReference type="Proteomes" id="UP000049828">
    <property type="component" value="Unassembled WGS sequence"/>
</dbReference>
<gene>
    <name evidence="2" type="ORF">DWY29_09495</name>
    <name evidence="1" type="ORF">RIL183_30761</name>
</gene>
<reference evidence="3" key="2">
    <citation type="submission" date="2015-05" db="EMBL/GenBank/DDBJ databases">
        <authorList>
            <consortium name="Pathogen Informatics"/>
        </authorList>
    </citation>
    <scope>NUCLEOTIDE SEQUENCE [LARGE SCALE GENOMIC DNA]</scope>
    <source>
        <strain evidence="3">L1-83</strain>
    </source>
</reference>
<reference evidence="2 4" key="3">
    <citation type="submission" date="2018-08" db="EMBL/GenBank/DDBJ databases">
        <title>A genome reference for cultivated species of the human gut microbiota.</title>
        <authorList>
            <person name="Zou Y."/>
            <person name="Xue W."/>
            <person name="Luo G."/>
        </authorList>
    </citation>
    <scope>NUCLEOTIDE SEQUENCE [LARGE SCALE GENOMIC DNA]</scope>
    <source>
        <strain evidence="2 4">AF24-4</strain>
    </source>
</reference>
<dbReference type="NCBIfam" id="TIGR01451">
    <property type="entry name" value="B_ant_repeat"/>
    <property type="match status" value="1"/>
</dbReference>
<name>A0A0M6WXY0_9FIRM</name>
<sequence>MARFTNQAQLRYGRSIANSNIAVGEILEVLSAAKEAVRNTYRQNDTITYVISIVNAGTLAYTGLTITDNLGAYPYNTTSLVPLDYMEGTAKYYINGVLQPAPAATAGPPLVINGITVPAGGNAVIVYEAEVNPYAPLAATGNIVNTATITGGGITPIEVTETVVTDNEPLLNITKSISPVPVTENGTLTYTFLIQNTGNTAADAATAAEIIDTFDPILSNIAVSYNGTALAAGTDYTYNEATGLFATTAGRITVPAAAYTQDPATGNWIVTPGTGTLTVTGTI</sequence>
<dbReference type="STRING" id="360807.ERS852392_02240"/>
<proteinExistence type="predicted"/>
<evidence type="ECO:0000313" key="4">
    <source>
        <dbReference type="Proteomes" id="UP000285820"/>
    </source>
</evidence>
<dbReference type="EMBL" id="QRUN01000012">
    <property type="protein sequence ID" value="RGR67867.1"/>
    <property type="molecule type" value="Genomic_DNA"/>
</dbReference>
<organism evidence="1 3">
    <name type="scientific">Roseburia inulinivorans</name>
    <dbReference type="NCBI Taxonomy" id="360807"/>
    <lineage>
        <taxon>Bacteria</taxon>
        <taxon>Bacillati</taxon>
        <taxon>Bacillota</taxon>
        <taxon>Clostridia</taxon>
        <taxon>Lachnospirales</taxon>
        <taxon>Lachnospiraceae</taxon>
        <taxon>Roseburia</taxon>
    </lineage>
</organism>
<dbReference type="EMBL" id="CVRS01000098">
    <property type="protein sequence ID" value="CRL42084.1"/>
    <property type="molecule type" value="Genomic_DNA"/>
</dbReference>
<evidence type="ECO:0000313" key="1">
    <source>
        <dbReference type="EMBL" id="CRL42084.1"/>
    </source>
</evidence>
<dbReference type="RefSeq" id="WP_055040239.1">
    <property type="nucleotide sequence ID" value="NZ_CVRS01000098.1"/>
</dbReference>
<evidence type="ECO:0000313" key="3">
    <source>
        <dbReference type="Proteomes" id="UP000049828"/>
    </source>
</evidence>
<dbReference type="OrthoDB" id="1817816at2"/>